<organism evidence="4 5">
    <name type="scientific">Collybia nuda</name>
    <dbReference type="NCBI Taxonomy" id="64659"/>
    <lineage>
        <taxon>Eukaryota</taxon>
        <taxon>Fungi</taxon>
        <taxon>Dikarya</taxon>
        <taxon>Basidiomycota</taxon>
        <taxon>Agaricomycotina</taxon>
        <taxon>Agaricomycetes</taxon>
        <taxon>Agaricomycetidae</taxon>
        <taxon>Agaricales</taxon>
        <taxon>Tricholomatineae</taxon>
        <taxon>Clitocybaceae</taxon>
        <taxon>Collybia</taxon>
    </lineage>
</organism>
<dbReference type="PROSITE" id="PS51387">
    <property type="entry name" value="FAD_PCMH"/>
    <property type="match status" value="1"/>
</dbReference>
<dbReference type="InterPro" id="IPR006094">
    <property type="entry name" value="Oxid_FAD_bind_N"/>
</dbReference>
<name>A0A9P5YED0_9AGAR</name>
<dbReference type="PANTHER" id="PTHR13878">
    <property type="entry name" value="GULONOLACTONE OXIDASE"/>
    <property type="match status" value="1"/>
</dbReference>
<dbReference type="InterPro" id="IPR016166">
    <property type="entry name" value="FAD-bd_PCMH"/>
</dbReference>
<dbReference type="InterPro" id="IPR050432">
    <property type="entry name" value="FAD-linked_Oxidoreductases_BP"/>
</dbReference>
<dbReference type="Proteomes" id="UP000807353">
    <property type="component" value="Unassembled WGS sequence"/>
</dbReference>
<accession>A0A9P5YED0</accession>
<dbReference type="AlphaFoldDB" id="A0A9P5YED0"/>
<dbReference type="OrthoDB" id="9983560at2759"/>
<dbReference type="Pfam" id="PF08031">
    <property type="entry name" value="BBE"/>
    <property type="match status" value="1"/>
</dbReference>
<evidence type="ECO:0000256" key="2">
    <source>
        <dbReference type="ARBA" id="ARBA00023002"/>
    </source>
</evidence>
<comment type="caution">
    <text evidence="4">The sequence shown here is derived from an EMBL/GenBank/DDBJ whole genome shotgun (WGS) entry which is preliminary data.</text>
</comment>
<protein>
    <recommendedName>
        <fullName evidence="3">FAD-binding PCMH-type domain-containing protein</fullName>
    </recommendedName>
</protein>
<comment type="similarity">
    <text evidence="1">Belongs to the oxygen-dependent FAD-linked oxidoreductase family.</text>
</comment>
<proteinExistence type="inferred from homology"/>
<dbReference type="PANTHER" id="PTHR13878:SF91">
    <property type="entry name" value="FAD BINDING DOMAIN PROTEIN (AFU_ORTHOLOGUE AFUA_6G12070)-RELATED"/>
    <property type="match status" value="1"/>
</dbReference>
<sequence>MRTLWNILLSAYPLLRRSSCRCFYGEQCWPKDSEFTALASQLSQPLLHPAPPESACYPVDNPSGNCSDVILNTSNGRWRSQQPGSMQAPNFETFIFNNGTISACYLNTALGVPCKQGSVPVTGVDARSVHDVQATVKFAAGRNLRLVVKNTGHDLLGRSTAHGSLLLWTHNLKNITYNENFVPEGAPSQKTYKAMILGAGVQWHEAYDAAEANGRFILGGLSHGASVGASGGWILGGGHSAFSARHGLGVDNVLQFTVVTANGDYLVVNDHQNPDLFWALRGGGGGTFAVVISTIYLTHDPFPLTAITIQSKFSTPNIAQEVITEYVKIHPALADAGWGGYSTAGKQALEFSYVAPNVSLASANATIDPFVRFAQLATGGAVQSSLISYGSFYEWYSAMFVAGEELGFNFEMGSRLIPREMFEDNPAKVANAILAVETGVSFLFVAGGTVSKVDPESMGLNPAWRKALAHVILQVSWEEGQPISEIRKVEQQIRDGTMILDSVAPESGAYFNEASLYETNPQKTFFGLHYDKLRSIKARYDPHDLFVVINGVGSEDWDKSLTCRH</sequence>
<evidence type="ECO:0000256" key="1">
    <source>
        <dbReference type="ARBA" id="ARBA00005466"/>
    </source>
</evidence>
<dbReference type="InterPro" id="IPR016169">
    <property type="entry name" value="FAD-bd_PCMH_sub2"/>
</dbReference>
<gene>
    <name evidence="4" type="ORF">BDZ94DRAFT_980884</name>
</gene>
<dbReference type="Pfam" id="PF01565">
    <property type="entry name" value="FAD_binding_4"/>
    <property type="match status" value="1"/>
</dbReference>
<dbReference type="Gene3D" id="3.30.465.10">
    <property type="match status" value="1"/>
</dbReference>
<evidence type="ECO:0000313" key="5">
    <source>
        <dbReference type="Proteomes" id="UP000807353"/>
    </source>
</evidence>
<keyword evidence="5" id="KW-1185">Reference proteome</keyword>
<dbReference type="InterPro" id="IPR036318">
    <property type="entry name" value="FAD-bd_PCMH-like_sf"/>
</dbReference>
<dbReference type="GO" id="GO:0016491">
    <property type="term" value="F:oxidoreductase activity"/>
    <property type="evidence" value="ECO:0007669"/>
    <property type="project" value="UniProtKB-KW"/>
</dbReference>
<reference evidence="4" key="1">
    <citation type="submission" date="2020-11" db="EMBL/GenBank/DDBJ databases">
        <authorList>
            <consortium name="DOE Joint Genome Institute"/>
            <person name="Ahrendt S."/>
            <person name="Riley R."/>
            <person name="Andreopoulos W."/>
            <person name="Labutti K."/>
            <person name="Pangilinan J."/>
            <person name="Ruiz-Duenas F.J."/>
            <person name="Barrasa J.M."/>
            <person name="Sanchez-Garcia M."/>
            <person name="Camarero S."/>
            <person name="Miyauchi S."/>
            <person name="Serrano A."/>
            <person name="Linde D."/>
            <person name="Babiker R."/>
            <person name="Drula E."/>
            <person name="Ayuso-Fernandez I."/>
            <person name="Pacheco R."/>
            <person name="Padilla G."/>
            <person name="Ferreira P."/>
            <person name="Barriuso J."/>
            <person name="Kellner H."/>
            <person name="Castanera R."/>
            <person name="Alfaro M."/>
            <person name="Ramirez L."/>
            <person name="Pisabarro A.G."/>
            <person name="Kuo A."/>
            <person name="Tritt A."/>
            <person name="Lipzen A."/>
            <person name="He G."/>
            <person name="Yan M."/>
            <person name="Ng V."/>
            <person name="Cullen D."/>
            <person name="Martin F."/>
            <person name="Rosso M.-N."/>
            <person name="Henrissat B."/>
            <person name="Hibbett D."/>
            <person name="Martinez A.T."/>
            <person name="Grigoriev I.V."/>
        </authorList>
    </citation>
    <scope>NUCLEOTIDE SEQUENCE</scope>
    <source>
        <strain evidence="4">CBS 247.69</strain>
    </source>
</reference>
<evidence type="ECO:0000259" key="3">
    <source>
        <dbReference type="PROSITE" id="PS51387"/>
    </source>
</evidence>
<dbReference type="SUPFAM" id="SSF56176">
    <property type="entry name" value="FAD-binding/transporter-associated domain-like"/>
    <property type="match status" value="1"/>
</dbReference>
<keyword evidence="2" id="KW-0560">Oxidoreductase</keyword>
<feature type="domain" description="FAD-binding PCMH-type" evidence="3">
    <location>
        <begin position="116"/>
        <end position="301"/>
    </location>
</feature>
<dbReference type="EMBL" id="MU150236">
    <property type="protein sequence ID" value="KAF9467719.1"/>
    <property type="molecule type" value="Genomic_DNA"/>
</dbReference>
<evidence type="ECO:0000313" key="4">
    <source>
        <dbReference type="EMBL" id="KAF9467719.1"/>
    </source>
</evidence>
<dbReference type="InterPro" id="IPR012951">
    <property type="entry name" value="BBE"/>
</dbReference>
<dbReference type="GO" id="GO:0071949">
    <property type="term" value="F:FAD binding"/>
    <property type="evidence" value="ECO:0007669"/>
    <property type="project" value="InterPro"/>
</dbReference>